<protein>
    <submittedName>
        <fullName evidence="1">Uncharacterized protein</fullName>
    </submittedName>
</protein>
<evidence type="ECO:0000313" key="2">
    <source>
        <dbReference type="Proteomes" id="UP001283361"/>
    </source>
</evidence>
<accession>A0AAE0YQG7</accession>
<evidence type="ECO:0000313" key="1">
    <source>
        <dbReference type="EMBL" id="KAK3754707.1"/>
    </source>
</evidence>
<organism evidence="1 2">
    <name type="scientific">Elysia crispata</name>
    <name type="common">lettuce slug</name>
    <dbReference type="NCBI Taxonomy" id="231223"/>
    <lineage>
        <taxon>Eukaryota</taxon>
        <taxon>Metazoa</taxon>
        <taxon>Spiralia</taxon>
        <taxon>Lophotrochozoa</taxon>
        <taxon>Mollusca</taxon>
        <taxon>Gastropoda</taxon>
        <taxon>Heterobranchia</taxon>
        <taxon>Euthyneura</taxon>
        <taxon>Panpulmonata</taxon>
        <taxon>Sacoglossa</taxon>
        <taxon>Placobranchoidea</taxon>
        <taxon>Plakobranchidae</taxon>
        <taxon>Elysia</taxon>
    </lineage>
</organism>
<dbReference type="Proteomes" id="UP001283361">
    <property type="component" value="Unassembled WGS sequence"/>
</dbReference>
<comment type="caution">
    <text evidence="1">The sequence shown here is derived from an EMBL/GenBank/DDBJ whole genome shotgun (WGS) entry which is preliminary data.</text>
</comment>
<sequence>MISLELGGLSGRKERSLAVSDNNGKSSAFRSCTRFTTSGGVHLRALGCRDIERRKFRGSSYQALPNDLKEEEKKLKVFKQHKEYWIAQEWNRCDDTLD</sequence>
<keyword evidence="2" id="KW-1185">Reference proteome</keyword>
<dbReference type="AlphaFoldDB" id="A0AAE0YQG7"/>
<name>A0AAE0YQG7_9GAST</name>
<dbReference type="EMBL" id="JAWDGP010005645">
    <property type="protein sequence ID" value="KAK3754707.1"/>
    <property type="molecule type" value="Genomic_DNA"/>
</dbReference>
<gene>
    <name evidence="1" type="ORF">RRG08_053177</name>
</gene>
<proteinExistence type="predicted"/>
<reference evidence="1" key="1">
    <citation type="journal article" date="2023" name="G3 (Bethesda)">
        <title>A reference genome for the long-term kleptoplast-retaining sea slug Elysia crispata morphotype clarki.</title>
        <authorList>
            <person name="Eastman K.E."/>
            <person name="Pendleton A.L."/>
            <person name="Shaikh M.A."/>
            <person name="Suttiyut T."/>
            <person name="Ogas R."/>
            <person name="Tomko P."/>
            <person name="Gavelis G."/>
            <person name="Widhalm J.R."/>
            <person name="Wisecaver J.H."/>
        </authorList>
    </citation>
    <scope>NUCLEOTIDE SEQUENCE</scope>
    <source>
        <strain evidence="1">ECLA1</strain>
    </source>
</reference>